<proteinExistence type="predicted"/>
<dbReference type="Pfam" id="PF23750">
    <property type="entry name" value="RsgI_M"/>
    <property type="match status" value="1"/>
</dbReference>
<feature type="compositionally biased region" description="Low complexity" evidence="1">
    <location>
        <begin position="419"/>
        <end position="448"/>
    </location>
</feature>
<feature type="domain" description="Anti-sigma factor RsgI-like middle" evidence="4">
    <location>
        <begin position="85"/>
        <end position="218"/>
    </location>
</feature>
<organism evidence="5 6">
    <name type="scientific">Candidatus Scatomorpha intestinavium</name>
    <dbReference type="NCBI Taxonomy" id="2840922"/>
    <lineage>
        <taxon>Bacteria</taxon>
        <taxon>Bacillati</taxon>
        <taxon>Bacillota</taxon>
        <taxon>Clostridia</taxon>
        <taxon>Eubacteriales</taxon>
        <taxon>Candidatus Scatomorpha</taxon>
    </lineage>
</organism>
<dbReference type="Proteomes" id="UP000824262">
    <property type="component" value="Unassembled WGS sequence"/>
</dbReference>
<reference evidence="5" key="2">
    <citation type="journal article" date="2021" name="PeerJ">
        <title>Extensive microbial diversity within the chicken gut microbiome revealed by metagenomics and culture.</title>
        <authorList>
            <person name="Gilroy R."/>
            <person name="Ravi A."/>
            <person name="Getino M."/>
            <person name="Pursley I."/>
            <person name="Horton D.L."/>
            <person name="Alikhan N.F."/>
            <person name="Baker D."/>
            <person name="Gharbi K."/>
            <person name="Hall N."/>
            <person name="Watson M."/>
            <person name="Adriaenssens E.M."/>
            <person name="Foster-Nyarko E."/>
            <person name="Jarju S."/>
            <person name="Secka A."/>
            <person name="Antonio M."/>
            <person name="Oren A."/>
            <person name="Chaudhuri R.R."/>
            <person name="La Ragione R."/>
            <person name="Hildebrand F."/>
            <person name="Pallen M.J."/>
        </authorList>
    </citation>
    <scope>NUCLEOTIDE SEQUENCE</scope>
    <source>
        <strain evidence="5">ChiBcolR7-354</strain>
    </source>
</reference>
<evidence type="ECO:0000259" key="4">
    <source>
        <dbReference type="Pfam" id="PF23750"/>
    </source>
</evidence>
<accession>A0A9D0ZCV5</accession>
<feature type="domain" description="PepSY" evidence="3">
    <location>
        <begin position="346"/>
        <end position="408"/>
    </location>
</feature>
<evidence type="ECO:0000313" key="6">
    <source>
        <dbReference type="Proteomes" id="UP000824262"/>
    </source>
</evidence>
<dbReference type="Pfam" id="PF03413">
    <property type="entry name" value="PepSY"/>
    <property type="match status" value="2"/>
</dbReference>
<gene>
    <name evidence="5" type="ORF">IAB77_03085</name>
</gene>
<reference evidence="5" key="1">
    <citation type="submission" date="2020-10" db="EMBL/GenBank/DDBJ databases">
        <authorList>
            <person name="Gilroy R."/>
        </authorList>
    </citation>
    <scope>NUCLEOTIDE SEQUENCE</scope>
    <source>
        <strain evidence="5">ChiBcolR7-354</strain>
    </source>
</reference>
<evidence type="ECO:0000256" key="2">
    <source>
        <dbReference type="SAM" id="Phobius"/>
    </source>
</evidence>
<keyword evidence="2" id="KW-0472">Membrane</keyword>
<sequence length="518" mass="54629">MDNERLEQRIRDLAEHAAPDKLGDVLAACEQDARKGTIIDMNTEVKKKRNHFVPIIAAAAAVALICAAGFIGYGFGRNTAPTEDSVIMLDVNPSVSISVDDAEKVLAVTALNADGSIVIGDMDFTGSSLDVTVNALIGSMLLNGYIDDITNSILVTVENGDADRAATLQSRVTELVNGALSSDGLQASVISQTVTQSSELSALAQQYGISEGKAELIRKVVALDPTLTFESLVGLSVNDISLIADSRSLSDSTVTQTGSASDKGYIGEDAATAAAYEHAGVSSADVSYSYVDYDSENGIMVYEVKFIAGGVEYEYDVSALDGTIVKYERDQSGSGSLTQTQSGDYIGEEAAKAAALEHAGLAESDITWTKATFDRENGIMIYELDFITADSKYDYEVNATTGEIVKSERELRNTGAGTGTAAPSTTAPTTTTPGSGTTTTPSTGSAAGDFIGEAAAKSAALGHAGVSESDTYQMKVELDRDDGRYIYEVEFKAGYMEYEYEIDAYSGAVLKAESDYDD</sequence>
<dbReference type="InterPro" id="IPR025711">
    <property type="entry name" value="PepSY"/>
</dbReference>
<dbReference type="Gene3D" id="3.10.450.40">
    <property type="match status" value="3"/>
</dbReference>
<dbReference type="AlphaFoldDB" id="A0A9D0ZCV5"/>
<comment type="caution">
    <text evidence="5">The sequence shown here is derived from an EMBL/GenBank/DDBJ whole genome shotgun (WGS) entry which is preliminary data.</text>
</comment>
<protein>
    <submittedName>
        <fullName evidence="5">PepSY domain-containing protein</fullName>
    </submittedName>
</protein>
<feature type="domain" description="PepSY" evidence="3">
    <location>
        <begin position="453"/>
        <end position="513"/>
    </location>
</feature>
<feature type="transmembrane region" description="Helical" evidence="2">
    <location>
        <begin position="52"/>
        <end position="75"/>
    </location>
</feature>
<feature type="region of interest" description="Disordered" evidence="1">
    <location>
        <begin position="406"/>
        <end position="448"/>
    </location>
</feature>
<dbReference type="EMBL" id="DVGA01000034">
    <property type="protein sequence ID" value="HIQ78225.1"/>
    <property type="molecule type" value="Genomic_DNA"/>
</dbReference>
<keyword evidence="2" id="KW-0812">Transmembrane</keyword>
<keyword evidence="2" id="KW-1133">Transmembrane helix</keyword>
<evidence type="ECO:0000259" key="3">
    <source>
        <dbReference type="Pfam" id="PF03413"/>
    </source>
</evidence>
<name>A0A9D0ZCV5_9FIRM</name>
<evidence type="ECO:0000313" key="5">
    <source>
        <dbReference type="EMBL" id="HIQ78225.1"/>
    </source>
</evidence>
<dbReference type="InterPro" id="IPR055431">
    <property type="entry name" value="RsgI_M"/>
</dbReference>
<evidence type="ECO:0000256" key="1">
    <source>
        <dbReference type="SAM" id="MobiDB-lite"/>
    </source>
</evidence>